<reference evidence="2 3" key="1">
    <citation type="submission" date="2016-10" db="EMBL/GenBank/DDBJ databases">
        <authorList>
            <person name="de Groot N.N."/>
        </authorList>
    </citation>
    <scope>NUCLEOTIDE SEQUENCE [LARGE SCALE GENOMIC DNA]</scope>
    <source>
        <strain evidence="2 3">DSM 18979</strain>
    </source>
</reference>
<dbReference type="OrthoDB" id="2986797at2"/>
<dbReference type="RefSeq" id="WP_090442163.1">
    <property type="nucleotide sequence ID" value="NZ_FOHU01000005.1"/>
</dbReference>
<gene>
    <name evidence="2" type="ORF">SAMN05660297_01682</name>
</gene>
<evidence type="ECO:0000313" key="2">
    <source>
        <dbReference type="EMBL" id="SET19382.1"/>
    </source>
</evidence>
<protein>
    <submittedName>
        <fullName evidence="2">Spore germination B3/ GerAC like, C-terminal</fullName>
    </submittedName>
</protein>
<feature type="domain" description="Spore germination GerAC-like C-terminal" evidence="1">
    <location>
        <begin position="1"/>
        <end position="158"/>
    </location>
</feature>
<accession>A0A1I0CIJ6</accession>
<sequence>MVGEINTDETALLHLLMDTGGRTRYKYYQKEEQESIEVVQEATMAFIKNANRKLNIDLNETPKIDIKLELKASIDEYIDGLNLNNPEEKKRLEEAIAKSIEADSSKLLEYLQEIGSDPLGIGEIIRSKHNLYWKSVEGEEVYSNIDFNIDVKLEIEFFGAIY</sequence>
<dbReference type="STRING" id="426128.SAMN05660297_01682"/>
<dbReference type="GO" id="GO:0016020">
    <property type="term" value="C:membrane"/>
    <property type="evidence" value="ECO:0007669"/>
    <property type="project" value="InterPro"/>
</dbReference>
<dbReference type="InterPro" id="IPR038501">
    <property type="entry name" value="Spore_GerAC_C_sf"/>
</dbReference>
<evidence type="ECO:0000259" key="1">
    <source>
        <dbReference type="Pfam" id="PF05504"/>
    </source>
</evidence>
<dbReference type="InterPro" id="IPR008844">
    <property type="entry name" value="Spore_GerAC-like"/>
</dbReference>
<organism evidence="2 3">
    <name type="scientific">Natronincola peptidivorans</name>
    <dbReference type="NCBI Taxonomy" id="426128"/>
    <lineage>
        <taxon>Bacteria</taxon>
        <taxon>Bacillati</taxon>
        <taxon>Bacillota</taxon>
        <taxon>Clostridia</taxon>
        <taxon>Peptostreptococcales</taxon>
        <taxon>Natronincolaceae</taxon>
        <taxon>Natronincola</taxon>
    </lineage>
</organism>
<dbReference type="EMBL" id="FOHU01000005">
    <property type="protein sequence ID" value="SET19382.1"/>
    <property type="molecule type" value="Genomic_DNA"/>
</dbReference>
<dbReference type="AlphaFoldDB" id="A0A1I0CIJ6"/>
<dbReference type="Proteomes" id="UP000199568">
    <property type="component" value="Unassembled WGS sequence"/>
</dbReference>
<keyword evidence="3" id="KW-1185">Reference proteome</keyword>
<dbReference type="GO" id="GO:0009847">
    <property type="term" value="P:spore germination"/>
    <property type="evidence" value="ECO:0007669"/>
    <property type="project" value="InterPro"/>
</dbReference>
<dbReference type="PANTHER" id="PTHR35789">
    <property type="entry name" value="SPORE GERMINATION PROTEIN B3"/>
    <property type="match status" value="1"/>
</dbReference>
<proteinExistence type="predicted"/>
<dbReference type="Pfam" id="PF05504">
    <property type="entry name" value="Spore_GerAC"/>
    <property type="match status" value="1"/>
</dbReference>
<name>A0A1I0CIJ6_9FIRM</name>
<dbReference type="PANTHER" id="PTHR35789:SF1">
    <property type="entry name" value="SPORE GERMINATION PROTEIN B3"/>
    <property type="match status" value="1"/>
</dbReference>
<dbReference type="InterPro" id="IPR046953">
    <property type="entry name" value="Spore_GerAC-like_C"/>
</dbReference>
<evidence type="ECO:0000313" key="3">
    <source>
        <dbReference type="Proteomes" id="UP000199568"/>
    </source>
</evidence>
<dbReference type="Gene3D" id="3.30.300.210">
    <property type="entry name" value="Nutrient germinant receptor protein C, domain 3"/>
    <property type="match status" value="1"/>
</dbReference>